<dbReference type="OrthoDB" id="7061261at2"/>
<keyword evidence="4" id="KW-1185">Reference proteome</keyword>
<proteinExistence type="inferred from homology"/>
<sequence>MRLFLALVPPPALRRRLGELADAARTRCGGRRMPDDSFHLTLAFLGEQPETRATEIGDWLARFSILPGQWRLDRWGCFRRRGIVWVGGAEGEAALRDLQGQLWEGLEGMGVSGRPARFAPHITLLRRAPRPPGPGLPDASLTWDYTRVELIQSVTTPGGSHYASLARTTIPEESPCLPSR</sequence>
<dbReference type="PANTHER" id="PTHR35561">
    <property type="entry name" value="RNA 2',3'-CYCLIC PHOSPHODIESTERASE"/>
    <property type="match status" value="1"/>
</dbReference>
<keyword evidence="1 2" id="KW-0378">Hydrolase</keyword>
<dbReference type="EC" id="3.1.4.58" evidence="2"/>
<organism evidence="3 4">
    <name type="scientific">Halomonas beimenensis</name>
    <dbReference type="NCBI Taxonomy" id="475662"/>
    <lineage>
        <taxon>Bacteria</taxon>
        <taxon>Pseudomonadati</taxon>
        <taxon>Pseudomonadota</taxon>
        <taxon>Gammaproteobacteria</taxon>
        <taxon>Oceanospirillales</taxon>
        <taxon>Halomonadaceae</taxon>
        <taxon>Halomonas</taxon>
    </lineage>
</organism>
<evidence type="ECO:0000256" key="1">
    <source>
        <dbReference type="ARBA" id="ARBA00022801"/>
    </source>
</evidence>
<comment type="function">
    <text evidence="2">Hydrolyzes RNA 2',3'-cyclic phosphodiester to an RNA 2'-phosphomonoester.</text>
</comment>
<name>A0A291PCZ8_9GAMM</name>
<feature type="active site" description="Proton acceptor" evidence="2">
    <location>
        <position position="121"/>
    </location>
</feature>
<reference evidence="3 4" key="1">
    <citation type="journal article" date="2017" name="Sci. Rep.">
        <title>Revealing the Saline Adaptation Strategies of the Halophilic Bacterium Halomonas beimenensis through High-throughput Omics and Transposon Mutagenesis Approaches.</title>
        <authorList>
            <person name="Chen Y.H."/>
            <person name="Lin S.S."/>
            <person name="Shyu Y.T."/>
        </authorList>
    </citation>
    <scope>NUCLEOTIDE SEQUENCE [LARGE SCALE GENOMIC DNA]</scope>
    <source>
        <strain evidence="3 4">NTU-111</strain>
    </source>
</reference>
<feature type="active site" description="Proton donor" evidence="2">
    <location>
        <position position="39"/>
    </location>
</feature>
<evidence type="ECO:0000313" key="3">
    <source>
        <dbReference type="EMBL" id="ATJ84725.1"/>
    </source>
</evidence>
<dbReference type="EMBL" id="CP021435">
    <property type="protein sequence ID" value="ATJ84725.1"/>
    <property type="molecule type" value="Genomic_DNA"/>
</dbReference>
<dbReference type="KEGG" id="hbe:BEI_3738"/>
<comment type="similarity">
    <text evidence="2">Belongs to the 2H phosphoesterase superfamily. ThpR family.</text>
</comment>
<protein>
    <recommendedName>
        <fullName evidence="2">RNA 2',3'-cyclic phosphodiesterase</fullName>
        <shortName evidence="2">RNA 2',3'-CPDase</shortName>
        <ecNumber evidence="2">3.1.4.58</ecNumber>
    </recommendedName>
</protein>
<dbReference type="PANTHER" id="PTHR35561:SF1">
    <property type="entry name" value="RNA 2',3'-CYCLIC PHOSPHODIESTERASE"/>
    <property type="match status" value="1"/>
</dbReference>
<dbReference type="RefSeq" id="WP_097790881.1">
    <property type="nucleotide sequence ID" value="NZ_BAAADT010000020.1"/>
</dbReference>
<feature type="short sequence motif" description="HXTX 1" evidence="2">
    <location>
        <begin position="39"/>
        <end position="42"/>
    </location>
</feature>
<dbReference type="GO" id="GO:0016874">
    <property type="term" value="F:ligase activity"/>
    <property type="evidence" value="ECO:0007669"/>
    <property type="project" value="UniProtKB-KW"/>
</dbReference>
<gene>
    <name evidence="3" type="primary">ligT</name>
    <name evidence="3" type="ORF">BEI_3738</name>
</gene>
<evidence type="ECO:0000313" key="4">
    <source>
        <dbReference type="Proteomes" id="UP000219993"/>
    </source>
</evidence>
<dbReference type="InterPro" id="IPR009097">
    <property type="entry name" value="Cyclic_Pdiesterase"/>
</dbReference>
<dbReference type="Proteomes" id="UP000219993">
    <property type="component" value="Chromosome"/>
</dbReference>
<dbReference type="HAMAP" id="MF_01940">
    <property type="entry name" value="RNA_CPDase"/>
    <property type="match status" value="1"/>
</dbReference>
<dbReference type="SUPFAM" id="SSF55144">
    <property type="entry name" value="LigT-like"/>
    <property type="match status" value="1"/>
</dbReference>
<feature type="short sequence motif" description="HXTX 2" evidence="2">
    <location>
        <begin position="121"/>
        <end position="124"/>
    </location>
</feature>
<dbReference type="NCBIfam" id="TIGR02258">
    <property type="entry name" value="2_5_ligase"/>
    <property type="match status" value="1"/>
</dbReference>
<accession>A0A291PCZ8</accession>
<dbReference type="Pfam" id="PF13563">
    <property type="entry name" value="2_5_RNA_ligase2"/>
    <property type="match status" value="1"/>
</dbReference>
<dbReference type="GO" id="GO:0008664">
    <property type="term" value="F:RNA 2',3'-cyclic 3'-phosphodiesterase activity"/>
    <property type="evidence" value="ECO:0007669"/>
    <property type="project" value="UniProtKB-EC"/>
</dbReference>
<dbReference type="InterPro" id="IPR004175">
    <property type="entry name" value="RNA_CPDase"/>
</dbReference>
<evidence type="ECO:0000256" key="2">
    <source>
        <dbReference type="HAMAP-Rule" id="MF_01940"/>
    </source>
</evidence>
<dbReference type="Gene3D" id="3.90.1140.10">
    <property type="entry name" value="Cyclic phosphodiesterase"/>
    <property type="match status" value="1"/>
</dbReference>
<dbReference type="GO" id="GO:0004113">
    <property type="term" value="F:2',3'-cyclic-nucleotide 3'-phosphodiesterase activity"/>
    <property type="evidence" value="ECO:0007669"/>
    <property type="project" value="InterPro"/>
</dbReference>
<comment type="catalytic activity">
    <reaction evidence="2">
        <text>a 3'-end 2',3'-cyclophospho-ribonucleotide-RNA + H2O = a 3'-end 2'-phospho-ribonucleotide-RNA + H(+)</text>
        <dbReference type="Rhea" id="RHEA:11828"/>
        <dbReference type="Rhea" id="RHEA-COMP:10464"/>
        <dbReference type="Rhea" id="RHEA-COMP:17353"/>
        <dbReference type="ChEBI" id="CHEBI:15377"/>
        <dbReference type="ChEBI" id="CHEBI:15378"/>
        <dbReference type="ChEBI" id="CHEBI:83064"/>
        <dbReference type="ChEBI" id="CHEBI:173113"/>
        <dbReference type="EC" id="3.1.4.58"/>
    </reaction>
</comment>
<dbReference type="AlphaFoldDB" id="A0A291PCZ8"/>
<keyword evidence="3" id="KW-0436">Ligase</keyword>